<dbReference type="EMBL" id="MU839836">
    <property type="protein sequence ID" value="KAK1754048.1"/>
    <property type="molecule type" value="Genomic_DNA"/>
</dbReference>
<evidence type="ECO:0000256" key="1">
    <source>
        <dbReference type="SAM" id="MobiDB-lite"/>
    </source>
</evidence>
<evidence type="ECO:0000313" key="2">
    <source>
        <dbReference type="EMBL" id="KAK1754048.1"/>
    </source>
</evidence>
<organism evidence="2 3">
    <name type="scientific">Echria macrotheca</name>
    <dbReference type="NCBI Taxonomy" id="438768"/>
    <lineage>
        <taxon>Eukaryota</taxon>
        <taxon>Fungi</taxon>
        <taxon>Dikarya</taxon>
        <taxon>Ascomycota</taxon>
        <taxon>Pezizomycotina</taxon>
        <taxon>Sordariomycetes</taxon>
        <taxon>Sordariomycetidae</taxon>
        <taxon>Sordariales</taxon>
        <taxon>Schizotheciaceae</taxon>
        <taxon>Echria</taxon>
    </lineage>
</organism>
<feature type="region of interest" description="Disordered" evidence="1">
    <location>
        <begin position="77"/>
        <end position="153"/>
    </location>
</feature>
<sequence length="231" mass="24484">MASHALEAPPTLMGLMMSCNDLPSTAVARPSTPPSIPARPASTWHSEVDTYTSAGSTAVGDSVVLVNNGTASGSVEVYDEHSQTAPTTPPASSAKNSSDSVHHVARSHPKDGSYVAITMSVPKSRAVSGWDRSDDDEESSQPGGSPLPPLRNRKLGHIISMSGLRKTLSQTDLTPLGHQQQRRPSRIRSAMSKVSRHWQQHFGQEQGHDGGRRPSTGTFEKAPPAATATAH</sequence>
<comment type="caution">
    <text evidence="2">The sequence shown here is derived from an EMBL/GenBank/DDBJ whole genome shotgun (WGS) entry which is preliminary data.</text>
</comment>
<feature type="compositionally biased region" description="Polar residues" evidence="1">
    <location>
        <begin position="167"/>
        <end position="179"/>
    </location>
</feature>
<feature type="region of interest" description="Disordered" evidence="1">
    <location>
        <begin position="165"/>
        <end position="231"/>
    </location>
</feature>
<feature type="compositionally biased region" description="Polar residues" evidence="1">
    <location>
        <begin position="83"/>
        <end position="99"/>
    </location>
</feature>
<dbReference type="Proteomes" id="UP001239445">
    <property type="component" value="Unassembled WGS sequence"/>
</dbReference>
<evidence type="ECO:0000313" key="3">
    <source>
        <dbReference type="Proteomes" id="UP001239445"/>
    </source>
</evidence>
<name>A0AAJ0F857_9PEZI</name>
<reference evidence="2" key="1">
    <citation type="submission" date="2023-06" db="EMBL/GenBank/DDBJ databases">
        <title>Genome-scale phylogeny and comparative genomics of the fungal order Sordariales.</title>
        <authorList>
            <consortium name="Lawrence Berkeley National Laboratory"/>
            <person name="Hensen N."/>
            <person name="Bonometti L."/>
            <person name="Westerberg I."/>
            <person name="Brannstrom I.O."/>
            <person name="Guillou S."/>
            <person name="Cros-Aarteil S."/>
            <person name="Calhoun S."/>
            <person name="Haridas S."/>
            <person name="Kuo A."/>
            <person name="Mondo S."/>
            <person name="Pangilinan J."/>
            <person name="Riley R."/>
            <person name="Labutti K."/>
            <person name="Andreopoulos B."/>
            <person name="Lipzen A."/>
            <person name="Chen C."/>
            <person name="Yanf M."/>
            <person name="Daum C."/>
            <person name="Ng V."/>
            <person name="Clum A."/>
            <person name="Steindorff A."/>
            <person name="Ohm R."/>
            <person name="Martin F."/>
            <person name="Silar P."/>
            <person name="Natvig D."/>
            <person name="Lalanne C."/>
            <person name="Gautier V."/>
            <person name="Ament-Velasquez S.L."/>
            <person name="Kruys A."/>
            <person name="Hutchinson M.I."/>
            <person name="Powell A.J."/>
            <person name="Barry K."/>
            <person name="Miller A.N."/>
            <person name="Grigoriev I.V."/>
            <person name="Debuchy R."/>
            <person name="Gladieux P."/>
            <person name="Thoren M.H."/>
            <person name="Johannesson H."/>
        </authorList>
    </citation>
    <scope>NUCLEOTIDE SEQUENCE</scope>
    <source>
        <strain evidence="2">PSN4</strain>
    </source>
</reference>
<accession>A0AAJ0F857</accession>
<protein>
    <submittedName>
        <fullName evidence="2">Uncharacterized protein</fullName>
    </submittedName>
</protein>
<gene>
    <name evidence="2" type="ORF">QBC47DRAFT_385482</name>
</gene>
<keyword evidence="3" id="KW-1185">Reference proteome</keyword>
<proteinExistence type="predicted"/>
<dbReference type="AlphaFoldDB" id="A0AAJ0F857"/>